<organism evidence="3 4">
    <name type="scientific">Eremothecium gossypii (strain ATCC 10895 / CBS 109.51 / FGSC 9923 / NRRL Y-1056)</name>
    <name type="common">Yeast</name>
    <name type="synonym">Ashbya gossypii</name>
    <dbReference type="NCBI Taxonomy" id="284811"/>
    <lineage>
        <taxon>Eukaryota</taxon>
        <taxon>Fungi</taxon>
        <taxon>Dikarya</taxon>
        <taxon>Ascomycota</taxon>
        <taxon>Saccharomycotina</taxon>
        <taxon>Saccharomycetes</taxon>
        <taxon>Saccharomycetales</taxon>
        <taxon>Saccharomycetaceae</taxon>
        <taxon>Eremothecium</taxon>
    </lineage>
</organism>
<feature type="compositionally biased region" description="Polar residues" evidence="1">
    <location>
        <begin position="82"/>
        <end position="96"/>
    </location>
</feature>
<feature type="domain" description="Myb-like" evidence="2">
    <location>
        <begin position="100"/>
        <end position="169"/>
    </location>
</feature>
<dbReference type="PROSITE" id="PS50090">
    <property type="entry name" value="MYB_LIKE"/>
    <property type="match status" value="1"/>
</dbReference>
<keyword evidence="4" id="KW-1185">Reference proteome</keyword>
<dbReference type="OrthoDB" id="4036644at2759"/>
<dbReference type="GeneID" id="4619748"/>
<reference evidence="4" key="2">
    <citation type="journal article" date="2013" name="G3 (Bethesda)">
        <title>Genomes of Ashbya fungi isolated from insects reveal four mating-type loci, numerous translocations, lack of transposons, and distinct gene duplications.</title>
        <authorList>
            <person name="Dietrich F.S."/>
            <person name="Voegeli S."/>
            <person name="Kuo S."/>
            <person name="Philippsen P."/>
        </authorList>
    </citation>
    <scope>GENOME REANNOTATION</scope>
    <source>
        <strain evidence="4">ATCC 10895 / CBS 109.51 / FGSC 9923 / NRRL Y-1056</strain>
    </source>
</reference>
<dbReference type="STRING" id="284811.Q75BQ7"/>
<evidence type="ECO:0000313" key="3">
    <source>
        <dbReference type="EMBL" id="AAS51440.1"/>
    </source>
</evidence>
<dbReference type="RefSeq" id="NP_983616.1">
    <property type="nucleotide sequence ID" value="NM_208969.1"/>
</dbReference>
<proteinExistence type="predicted"/>
<accession>Q75BQ7</accession>
<dbReference type="EMBL" id="AE016816">
    <property type="protein sequence ID" value="AAS51440.1"/>
    <property type="molecule type" value="Genomic_DNA"/>
</dbReference>
<dbReference type="eggNOG" id="ENOG502S5B4">
    <property type="taxonomic scope" value="Eukaryota"/>
</dbReference>
<evidence type="ECO:0000313" key="4">
    <source>
        <dbReference type="Proteomes" id="UP000000591"/>
    </source>
</evidence>
<feature type="compositionally biased region" description="Polar residues" evidence="1">
    <location>
        <begin position="59"/>
        <end position="70"/>
    </location>
</feature>
<dbReference type="InParanoid" id="Q75BQ7"/>
<dbReference type="OMA" id="LYRESHI"/>
<dbReference type="KEGG" id="ago:AGOS_ACR214C"/>
<feature type="region of interest" description="Disordered" evidence="1">
    <location>
        <begin position="45"/>
        <end position="96"/>
    </location>
</feature>
<dbReference type="HOGENOM" id="CLU_897081_0_0_1"/>
<sequence length="310" mass="34060">MNKDQLQIGTCRNGAGVSGAGGAHDHASTIKLPPLTNHHMQQFSEVNNGQGFPGRPVISSPSGQTQQFGSGTIAPQAISGGSVASATPQDSFEGSNSYKLPKYARTTWKPHEDISLLRILLNSKQQLSDPQFISSPRRKFWQWISDQLYRESHISRNTRQCRDRFNLLYKKTSKRFATQPPPPPQDELEKLLKMLLESFAFNPEGNIILCEQRAPSSASSSSSSTVVMAPSSQNQYSQDGQVMPFPSYQQCSGNNSQSSAVPGPGMNEPLVQIIHNLSAEVSSLRQEVTQIKQLLTRKSCSDSSPSIPNW</sequence>
<gene>
    <name evidence="3" type="ORF">AGOS_ACR214C</name>
</gene>
<dbReference type="Proteomes" id="UP000000591">
    <property type="component" value="Chromosome III"/>
</dbReference>
<reference evidence="3 4" key="1">
    <citation type="journal article" date="2004" name="Science">
        <title>The Ashbya gossypii genome as a tool for mapping the ancient Saccharomyces cerevisiae genome.</title>
        <authorList>
            <person name="Dietrich F.S."/>
            <person name="Voegeli S."/>
            <person name="Brachat S."/>
            <person name="Lerch A."/>
            <person name="Gates K."/>
            <person name="Steiner S."/>
            <person name="Mohr C."/>
            <person name="Pohlmann R."/>
            <person name="Luedi P."/>
            <person name="Choi S."/>
            <person name="Wing R.A."/>
            <person name="Flavier A."/>
            <person name="Gaffney T.D."/>
            <person name="Philippsen P."/>
        </authorList>
    </citation>
    <scope>NUCLEOTIDE SEQUENCE [LARGE SCALE GENOMIC DNA]</scope>
    <source>
        <strain evidence="4">ATCC 10895 / CBS 109.51 / FGSC 9923 / NRRL Y-1056</strain>
    </source>
</reference>
<evidence type="ECO:0000259" key="2">
    <source>
        <dbReference type="PROSITE" id="PS50090"/>
    </source>
</evidence>
<protein>
    <submittedName>
        <fullName evidence="3">ACR214Cp</fullName>
    </submittedName>
</protein>
<dbReference type="AlphaFoldDB" id="Q75BQ7"/>
<name>Q75BQ7_EREGS</name>
<dbReference type="InterPro" id="IPR001005">
    <property type="entry name" value="SANT/Myb"/>
</dbReference>
<evidence type="ECO:0000256" key="1">
    <source>
        <dbReference type="SAM" id="MobiDB-lite"/>
    </source>
</evidence>